<feature type="transmembrane region" description="Helical" evidence="1">
    <location>
        <begin position="116"/>
        <end position="137"/>
    </location>
</feature>
<dbReference type="AlphaFoldDB" id="A0A017T643"/>
<dbReference type="SUPFAM" id="SSF81343">
    <property type="entry name" value="Fumarate reductase respiratory complex transmembrane subunits"/>
    <property type="match status" value="1"/>
</dbReference>
<protein>
    <submittedName>
        <fullName evidence="2">Succinate dehydrogenase cytochrome b subunit</fullName>
    </submittedName>
</protein>
<dbReference type="Gene3D" id="1.20.1300.10">
    <property type="entry name" value="Fumarate reductase/succinate dehydrogenase, transmembrane subunit"/>
    <property type="match status" value="1"/>
</dbReference>
<keyword evidence="3" id="KW-1185">Reference proteome</keyword>
<feature type="transmembrane region" description="Helical" evidence="1">
    <location>
        <begin position="70"/>
        <end position="95"/>
    </location>
</feature>
<evidence type="ECO:0000313" key="2">
    <source>
        <dbReference type="EMBL" id="EYF04492.1"/>
    </source>
</evidence>
<feature type="transmembrane region" description="Helical" evidence="1">
    <location>
        <begin position="202"/>
        <end position="226"/>
    </location>
</feature>
<proteinExistence type="predicted"/>
<reference evidence="2 3" key="1">
    <citation type="submission" date="2013-05" db="EMBL/GenBank/DDBJ databases">
        <title>Genome assembly of Chondromyces apiculatus DSM 436.</title>
        <authorList>
            <person name="Sharma G."/>
            <person name="Khatri I."/>
            <person name="Kaur C."/>
            <person name="Mayilraj S."/>
            <person name="Subramanian S."/>
        </authorList>
    </citation>
    <scope>NUCLEOTIDE SEQUENCE [LARGE SCALE GENOMIC DNA]</scope>
    <source>
        <strain evidence="2 3">DSM 436</strain>
    </source>
</reference>
<keyword evidence="1" id="KW-0812">Transmembrane</keyword>
<organism evidence="2 3">
    <name type="scientific">Chondromyces apiculatus DSM 436</name>
    <dbReference type="NCBI Taxonomy" id="1192034"/>
    <lineage>
        <taxon>Bacteria</taxon>
        <taxon>Pseudomonadati</taxon>
        <taxon>Myxococcota</taxon>
        <taxon>Polyangia</taxon>
        <taxon>Polyangiales</taxon>
        <taxon>Polyangiaceae</taxon>
        <taxon>Chondromyces</taxon>
    </lineage>
</organism>
<dbReference type="Proteomes" id="UP000019678">
    <property type="component" value="Unassembled WGS sequence"/>
</dbReference>
<sequence length="227" mass="24923">MSTIAASSNAQRLALFYREVIGKKIAMALSGVVLFGYVVIHMAGNLQLFAGREQINDYAAKLHSSAPVLWGARAVLLTAVIVHIYTAIALTRLSYAARPDGYRKKGHRHSNLPARTMLWSGMVLAAFIVFHLLHLTTGTAHPQFQDLKPYDNMVAGFQMPVVALFYVISVVLLGAHLYHGAWSMFQSLGISHPRYTPALRKFAVVFAFLLTVGFAVVPLAVLFGVVR</sequence>
<dbReference type="InterPro" id="IPR034804">
    <property type="entry name" value="SQR/QFR_C/D"/>
</dbReference>
<dbReference type="NCBIfam" id="TIGR02046">
    <property type="entry name" value="sdhC_b558_fam"/>
    <property type="match status" value="1"/>
</dbReference>
<dbReference type="InterPro" id="IPR011138">
    <property type="entry name" value="Cytochrome_b-558"/>
</dbReference>
<dbReference type="EMBL" id="ASRX01000033">
    <property type="protein sequence ID" value="EYF04492.1"/>
    <property type="molecule type" value="Genomic_DNA"/>
</dbReference>
<keyword evidence="1" id="KW-1133">Transmembrane helix</keyword>
<evidence type="ECO:0000313" key="3">
    <source>
        <dbReference type="Proteomes" id="UP000019678"/>
    </source>
</evidence>
<dbReference type="OrthoDB" id="9802842at2"/>
<feature type="transmembrane region" description="Helical" evidence="1">
    <location>
        <begin position="25"/>
        <end position="50"/>
    </location>
</feature>
<name>A0A017T643_9BACT</name>
<dbReference type="CDD" id="cd03498">
    <property type="entry name" value="SQR_TypeB_2_TM"/>
    <property type="match status" value="1"/>
</dbReference>
<evidence type="ECO:0000256" key="1">
    <source>
        <dbReference type="SAM" id="Phobius"/>
    </source>
</evidence>
<dbReference type="eggNOG" id="ENOG502Z7RU">
    <property type="taxonomic scope" value="Bacteria"/>
</dbReference>
<gene>
    <name evidence="2" type="ORF">CAP_4460</name>
</gene>
<feature type="transmembrane region" description="Helical" evidence="1">
    <location>
        <begin position="157"/>
        <end position="181"/>
    </location>
</feature>
<dbReference type="STRING" id="1192034.CAP_4460"/>
<comment type="caution">
    <text evidence="2">The sequence shown here is derived from an EMBL/GenBank/DDBJ whole genome shotgun (WGS) entry which is preliminary data.</text>
</comment>
<dbReference type="GO" id="GO:0016020">
    <property type="term" value="C:membrane"/>
    <property type="evidence" value="ECO:0007669"/>
    <property type="project" value="InterPro"/>
</dbReference>
<dbReference type="RefSeq" id="WP_044244082.1">
    <property type="nucleotide sequence ID" value="NZ_ASRX01000033.1"/>
</dbReference>
<keyword evidence="1" id="KW-0472">Membrane</keyword>
<accession>A0A017T643</accession>